<evidence type="ECO:0000256" key="1">
    <source>
        <dbReference type="SAM" id="MobiDB-lite"/>
    </source>
</evidence>
<feature type="compositionally biased region" description="Polar residues" evidence="1">
    <location>
        <begin position="417"/>
        <end position="438"/>
    </location>
</feature>
<reference evidence="2" key="1">
    <citation type="journal article" date="2020" name="Stud. Mycol.">
        <title>101 Dothideomycetes genomes: a test case for predicting lifestyles and emergence of pathogens.</title>
        <authorList>
            <person name="Haridas S."/>
            <person name="Albert R."/>
            <person name="Binder M."/>
            <person name="Bloem J."/>
            <person name="Labutti K."/>
            <person name="Salamov A."/>
            <person name="Andreopoulos B."/>
            <person name="Baker S."/>
            <person name="Barry K."/>
            <person name="Bills G."/>
            <person name="Bluhm B."/>
            <person name="Cannon C."/>
            <person name="Castanera R."/>
            <person name="Culley D."/>
            <person name="Daum C."/>
            <person name="Ezra D."/>
            <person name="Gonzalez J."/>
            <person name="Henrissat B."/>
            <person name="Kuo A."/>
            <person name="Liang C."/>
            <person name="Lipzen A."/>
            <person name="Lutzoni F."/>
            <person name="Magnuson J."/>
            <person name="Mondo S."/>
            <person name="Nolan M."/>
            <person name="Ohm R."/>
            <person name="Pangilinan J."/>
            <person name="Park H.-J."/>
            <person name="Ramirez L."/>
            <person name="Alfaro M."/>
            <person name="Sun H."/>
            <person name="Tritt A."/>
            <person name="Yoshinaga Y."/>
            <person name="Zwiers L.-H."/>
            <person name="Turgeon B."/>
            <person name="Goodwin S."/>
            <person name="Spatafora J."/>
            <person name="Crous P."/>
            <person name="Grigoriev I."/>
        </authorList>
    </citation>
    <scope>NUCLEOTIDE SEQUENCE</scope>
    <source>
        <strain evidence="2">CBS 690.94</strain>
    </source>
</reference>
<feature type="region of interest" description="Disordered" evidence="1">
    <location>
        <begin position="414"/>
        <end position="438"/>
    </location>
</feature>
<feature type="region of interest" description="Disordered" evidence="1">
    <location>
        <begin position="220"/>
        <end position="300"/>
    </location>
</feature>
<evidence type="ECO:0000313" key="3">
    <source>
        <dbReference type="Proteomes" id="UP000799764"/>
    </source>
</evidence>
<dbReference type="OrthoDB" id="3045089at2759"/>
<comment type="caution">
    <text evidence="2">The sequence shown here is derived from an EMBL/GenBank/DDBJ whole genome shotgun (WGS) entry which is preliminary data.</text>
</comment>
<evidence type="ECO:0000313" key="2">
    <source>
        <dbReference type="EMBL" id="KAF2443594.1"/>
    </source>
</evidence>
<organism evidence="2 3">
    <name type="scientific">Karstenula rhodostoma CBS 690.94</name>
    <dbReference type="NCBI Taxonomy" id="1392251"/>
    <lineage>
        <taxon>Eukaryota</taxon>
        <taxon>Fungi</taxon>
        <taxon>Dikarya</taxon>
        <taxon>Ascomycota</taxon>
        <taxon>Pezizomycotina</taxon>
        <taxon>Dothideomycetes</taxon>
        <taxon>Pleosporomycetidae</taxon>
        <taxon>Pleosporales</taxon>
        <taxon>Massarineae</taxon>
        <taxon>Didymosphaeriaceae</taxon>
        <taxon>Karstenula</taxon>
    </lineage>
</organism>
<feature type="compositionally biased region" description="Polar residues" evidence="1">
    <location>
        <begin position="245"/>
        <end position="258"/>
    </location>
</feature>
<name>A0A9P4PIJ5_9PLEO</name>
<accession>A0A9P4PIJ5</accession>
<keyword evidence="3" id="KW-1185">Reference proteome</keyword>
<gene>
    <name evidence="2" type="ORF">P171DRAFT_444988</name>
</gene>
<proteinExistence type="predicted"/>
<dbReference type="Proteomes" id="UP000799764">
    <property type="component" value="Unassembled WGS sequence"/>
</dbReference>
<dbReference type="AlphaFoldDB" id="A0A9P4PIJ5"/>
<protein>
    <submittedName>
        <fullName evidence="2">Uncharacterized protein</fullName>
    </submittedName>
</protein>
<sequence>MAKRTVPERERLFAHQMPFYQGTSPLAFINTQNRGSPSIQQSNKKKNKKDEIALSMAIECECAESWTETNKQVIKVLMNAERRLQKGFPRELLQLPHWTESPGATAVWMYNLIFDKVPSVHLDEHCPAARGARVKTIRTIDVNGTASESEQDDDIGSISPELEIKLDQSPVRSQVINELLERWTGLSFQEVRRIVETNDKGRSRLQDTARRFVKWYWKNEKSSDDGSSPPTRTRSKGRRYEDGRNSSTIPFSKTTNTDKSIRKSSESDQLAEEMGEDWGTIIGGTSRKRQKGKHVVGEEQVSVRDTSKAFVFGESRMPSVAALEKQKAIGSASRLDDNSIQNPGATSSILGQFGGDEPNPWIESNLELGQSSKDAEISVEEISELDLNTITVKGKAPAPVTLGGQKVRINVLPVAQQGPQKKSTLSKASTSDSNGRRS</sequence>
<dbReference type="EMBL" id="MU001502">
    <property type="protein sequence ID" value="KAF2443594.1"/>
    <property type="molecule type" value="Genomic_DNA"/>
</dbReference>